<dbReference type="Proteomes" id="UP000620156">
    <property type="component" value="Unassembled WGS sequence"/>
</dbReference>
<dbReference type="InterPro" id="IPR004839">
    <property type="entry name" value="Aminotransferase_I/II_large"/>
</dbReference>
<protein>
    <recommendedName>
        <fullName evidence="1">Aminotransferase class I/classII large domain-containing protein</fullName>
    </recommendedName>
</protein>
<dbReference type="EMBL" id="BMQK01000021">
    <property type="protein sequence ID" value="GGQ83947.1"/>
    <property type="molecule type" value="Genomic_DNA"/>
</dbReference>
<dbReference type="Pfam" id="PF00155">
    <property type="entry name" value="Aminotran_1_2"/>
    <property type="match status" value="2"/>
</dbReference>
<dbReference type="InterPro" id="IPR015421">
    <property type="entry name" value="PyrdxlP-dep_Trfase_major"/>
</dbReference>
<evidence type="ECO:0000313" key="2">
    <source>
        <dbReference type="EMBL" id="GGQ83947.1"/>
    </source>
</evidence>
<name>A0A918BQH2_9ACTN</name>
<dbReference type="InterPro" id="IPR015424">
    <property type="entry name" value="PyrdxlP-dep_Trfase"/>
</dbReference>
<gene>
    <name evidence="2" type="ORF">GCM10010145_61960</name>
</gene>
<dbReference type="AlphaFoldDB" id="A0A918BQH2"/>
<feature type="domain" description="Aminotransferase class I/classII large" evidence="1">
    <location>
        <begin position="292"/>
        <end position="414"/>
    </location>
</feature>
<reference evidence="2" key="1">
    <citation type="journal article" date="2014" name="Int. J. Syst. Evol. Microbiol.">
        <title>Complete genome sequence of Corynebacterium casei LMG S-19264T (=DSM 44701T), isolated from a smear-ripened cheese.</title>
        <authorList>
            <consortium name="US DOE Joint Genome Institute (JGI-PGF)"/>
            <person name="Walter F."/>
            <person name="Albersmeier A."/>
            <person name="Kalinowski J."/>
            <person name="Ruckert C."/>
        </authorList>
    </citation>
    <scope>NUCLEOTIDE SEQUENCE</scope>
    <source>
        <strain evidence="2">JCM 3131</strain>
    </source>
</reference>
<dbReference type="GO" id="GO:0030170">
    <property type="term" value="F:pyridoxal phosphate binding"/>
    <property type="evidence" value="ECO:0007669"/>
    <property type="project" value="InterPro"/>
</dbReference>
<evidence type="ECO:0000313" key="3">
    <source>
        <dbReference type="Proteomes" id="UP000620156"/>
    </source>
</evidence>
<organism evidence="2 3">
    <name type="scientific">Streptomyces ruber</name>
    <dbReference type="NCBI Taxonomy" id="83378"/>
    <lineage>
        <taxon>Bacteria</taxon>
        <taxon>Bacillati</taxon>
        <taxon>Actinomycetota</taxon>
        <taxon>Actinomycetes</taxon>
        <taxon>Kitasatosporales</taxon>
        <taxon>Streptomycetaceae</taxon>
        <taxon>Streptomyces</taxon>
    </lineage>
</organism>
<dbReference type="Gene3D" id="3.40.640.10">
    <property type="entry name" value="Type I PLP-dependent aspartate aminotransferase-like (Major domain)"/>
    <property type="match status" value="2"/>
</dbReference>
<dbReference type="SUPFAM" id="SSF53383">
    <property type="entry name" value="PLP-dependent transferases"/>
    <property type="match status" value="2"/>
</dbReference>
<comment type="caution">
    <text evidence="2">The sequence shown here is derived from an EMBL/GenBank/DDBJ whole genome shotgun (WGS) entry which is preliminary data.</text>
</comment>
<accession>A0A918BQH2</accession>
<proteinExistence type="predicted"/>
<evidence type="ECO:0000259" key="1">
    <source>
        <dbReference type="Pfam" id="PF00155"/>
    </source>
</evidence>
<feature type="domain" description="Aminotransferase class I/classII large" evidence="1">
    <location>
        <begin position="61"/>
        <end position="194"/>
    </location>
</feature>
<keyword evidence="3" id="KW-1185">Reference proteome</keyword>
<reference evidence="2" key="2">
    <citation type="submission" date="2020-09" db="EMBL/GenBank/DDBJ databases">
        <authorList>
            <person name="Sun Q."/>
            <person name="Ohkuma M."/>
        </authorList>
    </citation>
    <scope>NUCLEOTIDE SEQUENCE</scope>
    <source>
        <strain evidence="2">JCM 3131</strain>
    </source>
</reference>
<sequence>MLDELRRLLAEFDAQYVSVAGDEPSRFPFLCRWAYQILTSQNREIDGRTGSPVDCIPGERNLDTGDASSAPLPHFVHHLSLEVSNGSDFQRYFGPECTEELDTAVREVVGGLGFPLARHLDRIEPVVGVGTISLYDALCRTRVTVPGDVVLHPEVSYGFFLPQPYRVGGGVATVPMAPDGTVDIDALDRVVAEQNTRLYAEWLPQRSALVWRTLRDLYGRGLLDTPPRFEDAEEITSGLEELDTLAAARTLLTRAISRWPVLRDAQPLHRRPAQVLRPPRVVCYLHINPGVTGRMATPSHLARLGEVLGRYRVAAIEDMSYHSIRSAPEDCGTLLEYYADTYVLFGISKPFALANLRIGLLWAASVKAESVRRALEGTVGFVYTGFQNALARALGTGADAIRTYLAEESWRTENSYEFRRHLMVAMVEGAGSERIPDVQRARVRSVVLDEVDRLLRWKFDQGVVICPPGFEDRPVDTPCYDKLDPAILDFHRDLAVRFLTEGLSRWFAVEYEPECGFFLVVHCDAVLGRGRIGPVGIRRTFHLFAVLSYLLGVRVVPDEMMTLPGSGHRRVRLSFSPPVQNLVRCMFTCHQGLTWLEEQSGGC</sequence>